<accession>A0A420VSC3</accession>
<keyword evidence="1" id="KW-0732">Signal</keyword>
<feature type="chain" id="PRO_5019473622" description="DUF4468 domain-containing protein" evidence="1">
    <location>
        <begin position="24"/>
        <end position="163"/>
    </location>
</feature>
<evidence type="ECO:0000256" key="1">
    <source>
        <dbReference type="SAM" id="SignalP"/>
    </source>
</evidence>
<evidence type="ECO:0000313" key="2">
    <source>
        <dbReference type="EMBL" id="RKO69167.1"/>
    </source>
</evidence>
<comment type="caution">
    <text evidence="2">The sequence shown here is derived from an EMBL/GenBank/DDBJ whole genome shotgun (WGS) entry which is preliminary data.</text>
</comment>
<dbReference type="Proteomes" id="UP000282423">
    <property type="component" value="Unassembled WGS sequence"/>
</dbReference>
<name>A0A420VSC3_9SPHI</name>
<sequence>MARNMKNLLILFALFLGIGATKAQTAEQTIEWLQAKVPPLQRESDFGATIKFKDEFCEAASSITTSFPIRVVEVHVFKYSNIKSISYLQKELAGKLYYKIIITGNFQANKIGFNNEVTETKNVETTDFVFNASVEKEEILRIVKALKHLATLKGAKLINDNLF</sequence>
<feature type="signal peptide" evidence="1">
    <location>
        <begin position="1"/>
        <end position="23"/>
    </location>
</feature>
<proteinExistence type="predicted"/>
<evidence type="ECO:0008006" key="4">
    <source>
        <dbReference type="Google" id="ProtNLM"/>
    </source>
</evidence>
<evidence type="ECO:0000313" key="3">
    <source>
        <dbReference type="Proteomes" id="UP000282423"/>
    </source>
</evidence>
<reference evidence="2 3" key="1">
    <citation type="submission" date="2018-10" db="EMBL/GenBank/DDBJ databases">
        <title>Sphingobacterium sp. M05W1-28.</title>
        <authorList>
            <person name="Cai H."/>
        </authorList>
    </citation>
    <scope>NUCLEOTIDE SEQUENCE [LARGE SCALE GENOMIC DNA]</scope>
    <source>
        <strain evidence="2 3">M05W1-28</strain>
    </source>
</reference>
<organism evidence="2 3">
    <name type="scientific">Sphingobacterium puteale</name>
    <dbReference type="NCBI Taxonomy" id="2420510"/>
    <lineage>
        <taxon>Bacteria</taxon>
        <taxon>Pseudomonadati</taxon>
        <taxon>Bacteroidota</taxon>
        <taxon>Sphingobacteriia</taxon>
        <taxon>Sphingobacteriales</taxon>
        <taxon>Sphingobacteriaceae</taxon>
        <taxon>Sphingobacterium</taxon>
    </lineage>
</organism>
<dbReference type="AlphaFoldDB" id="A0A420VSC3"/>
<dbReference type="EMBL" id="RBWS01000022">
    <property type="protein sequence ID" value="RKO69167.1"/>
    <property type="molecule type" value="Genomic_DNA"/>
</dbReference>
<protein>
    <recommendedName>
        <fullName evidence="4">DUF4468 domain-containing protein</fullName>
    </recommendedName>
</protein>
<gene>
    <name evidence="2" type="ORF">D7322_23320</name>
</gene>
<keyword evidence="3" id="KW-1185">Reference proteome</keyword>